<dbReference type="STRING" id="53408.A9C11_25885"/>
<dbReference type="GeneID" id="72998126"/>
<dbReference type="RefSeq" id="WP_009616012.1">
    <property type="nucleotide sequence ID" value="NZ_CALEBV010000161.1"/>
</dbReference>
<organism evidence="1 2">
    <name type="scientific">Pseudomonas citronellolis</name>
    <dbReference type="NCBI Taxonomy" id="53408"/>
    <lineage>
        <taxon>Bacteria</taxon>
        <taxon>Pseudomonadati</taxon>
        <taxon>Pseudomonadota</taxon>
        <taxon>Gammaproteobacteria</taxon>
        <taxon>Pseudomonadales</taxon>
        <taxon>Pseudomonadaceae</taxon>
        <taxon>Pseudomonas</taxon>
    </lineage>
</organism>
<dbReference type="Proteomes" id="UP000077748">
    <property type="component" value="Chromosome"/>
</dbReference>
<gene>
    <name evidence="1" type="ORF">A9C11_25885</name>
</gene>
<protein>
    <submittedName>
        <fullName evidence="1">Uncharacterized protein</fullName>
    </submittedName>
</protein>
<dbReference type="AlphaFoldDB" id="A0A127MZJ9"/>
<proteinExistence type="predicted"/>
<evidence type="ECO:0000313" key="2">
    <source>
        <dbReference type="Proteomes" id="UP000077748"/>
    </source>
</evidence>
<evidence type="ECO:0000313" key="1">
    <source>
        <dbReference type="EMBL" id="ANI17202.1"/>
    </source>
</evidence>
<accession>A0A127MZJ9</accession>
<dbReference type="KEGG" id="pcq:PcP3B5_51510"/>
<reference evidence="1 2" key="1">
    <citation type="submission" date="2016-05" db="EMBL/GenBank/DDBJ databases">
        <title>Genome Sequence of Pseudomonas citronellolis Strain SJTE-3, an Estrogens and Persistent Organic Pollutants degradation strain.</title>
        <authorList>
            <person name="Liang R."/>
        </authorList>
    </citation>
    <scope>NUCLEOTIDE SEQUENCE [LARGE SCALE GENOMIC DNA]</scope>
    <source>
        <strain evidence="1 2">SJTE-3</strain>
    </source>
</reference>
<dbReference type="EMBL" id="CP015878">
    <property type="protein sequence ID" value="ANI17202.1"/>
    <property type="molecule type" value="Genomic_DNA"/>
</dbReference>
<sequence>MRRLLRALPCLLWPALALAADPPTVQAWPQQEPPPPGYAVLNISRQGLQSGSACDIDLYVRGELLARLQPEGTVALNLSPGEVPIRLAVSATGACRDGMQQLQAQTLRLRAGEIRSYRIGYREGGLFLTPVNVP</sequence>
<name>A0A127MZJ9_9PSED</name>